<dbReference type="EMBL" id="CZPZ01000001">
    <property type="protein sequence ID" value="CUS32001.1"/>
    <property type="molecule type" value="Genomic_DNA"/>
</dbReference>
<feature type="region of interest" description="Disordered" evidence="1">
    <location>
        <begin position="34"/>
        <end position="62"/>
    </location>
</feature>
<dbReference type="InterPro" id="IPR038765">
    <property type="entry name" value="Papain-like_cys_pep_sf"/>
</dbReference>
<feature type="compositionally biased region" description="Pro residues" evidence="1">
    <location>
        <begin position="44"/>
        <end position="53"/>
    </location>
</feature>
<feature type="region of interest" description="Disordered" evidence="1">
    <location>
        <begin position="249"/>
        <end position="276"/>
    </location>
</feature>
<dbReference type="SUPFAM" id="SSF54001">
    <property type="entry name" value="Cysteine proteinases"/>
    <property type="match status" value="1"/>
</dbReference>
<reference evidence="3" key="1">
    <citation type="submission" date="2015-10" db="EMBL/GenBank/DDBJ databases">
        <authorList>
            <person name="Luecker S."/>
            <person name="Luecker S."/>
        </authorList>
    </citation>
    <scope>NUCLEOTIDE SEQUENCE [LARGE SCALE GENOMIC DNA]</scope>
</reference>
<evidence type="ECO:0000313" key="2">
    <source>
        <dbReference type="EMBL" id="CUS32001.1"/>
    </source>
</evidence>
<dbReference type="OrthoDB" id="9790543at2"/>
<sequence>MPFFLIIAVLAIATLMGCTKPAQTLKRGIGAPAISADKTEPRDGPAPPHPSPGPASGNHPTAFITSLPSRSAIVESAARLVGARTITSQGKRIAYDCAGVTRAIFLEHGIDLYHGAFTDPKGNGVRLIHNHVRRHGTLLRGSNVSPGDLVFFDNTWDFNGDNTLNDLLTHVGVVERLDPDGTVVFISRVADAVQRYNMNLDQPHVHKTAQGRVLNDYIRRKHPTDPDNVARLTGELFSVYGNLLSPQKHISSGKTGAQDSSQQRTAVSLSSELPEQ</sequence>
<organism evidence="2 3">
    <name type="scientific">Candidatus Nitrospira nitrificans</name>
    <dbReference type="NCBI Taxonomy" id="1742973"/>
    <lineage>
        <taxon>Bacteria</taxon>
        <taxon>Pseudomonadati</taxon>
        <taxon>Nitrospirota</taxon>
        <taxon>Nitrospiria</taxon>
        <taxon>Nitrospirales</taxon>
        <taxon>Nitrospiraceae</taxon>
        <taxon>Nitrospira</taxon>
    </lineage>
</organism>
<protein>
    <recommendedName>
        <fullName evidence="4">NlpC/P60 domain-containing protein</fullName>
    </recommendedName>
</protein>
<dbReference type="AlphaFoldDB" id="A0A0S4L2X4"/>
<name>A0A0S4L2X4_9BACT</name>
<evidence type="ECO:0000313" key="3">
    <source>
        <dbReference type="Proteomes" id="UP000198736"/>
    </source>
</evidence>
<gene>
    <name evidence="2" type="ORF">COMA2_10406</name>
</gene>
<accession>A0A0S4L2X4</accession>
<proteinExistence type="predicted"/>
<keyword evidence="3" id="KW-1185">Reference proteome</keyword>
<dbReference type="STRING" id="1742973.COMA2_10406"/>
<dbReference type="Gene3D" id="3.90.1720.10">
    <property type="entry name" value="endopeptidase domain like (from Nostoc punctiforme)"/>
    <property type="match status" value="1"/>
</dbReference>
<evidence type="ECO:0000256" key="1">
    <source>
        <dbReference type="SAM" id="MobiDB-lite"/>
    </source>
</evidence>
<dbReference type="Proteomes" id="UP000198736">
    <property type="component" value="Unassembled WGS sequence"/>
</dbReference>
<dbReference type="RefSeq" id="WP_090894092.1">
    <property type="nucleotide sequence ID" value="NZ_CZPZ01000001.1"/>
</dbReference>
<evidence type="ECO:0008006" key="4">
    <source>
        <dbReference type="Google" id="ProtNLM"/>
    </source>
</evidence>